<dbReference type="AlphaFoldDB" id="A0ABD1Y624"/>
<evidence type="ECO:0000256" key="1">
    <source>
        <dbReference type="SAM" id="MobiDB-lite"/>
    </source>
</evidence>
<organism evidence="2 3">
    <name type="scientific">Riccia fluitans</name>
    <dbReference type="NCBI Taxonomy" id="41844"/>
    <lineage>
        <taxon>Eukaryota</taxon>
        <taxon>Viridiplantae</taxon>
        <taxon>Streptophyta</taxon>
        <taxon>Embryophyta</taxon>
        <taxon>Marchantiophyta</taxon>
        <taxon>Marchantiopsida</taxon>
        <taxon>Marchantiidae</taxon>
        <taxon>Marchantiales</taxon>
        <taxon>Ricciaceae</taxon>
        <taxon>Riccia</taxon>
    </lineage>
</organism>
<comment type="caution">
    <text evidence="2">The sequence shown here is derived from an EMBL/GenBank/DDBJ whole genome shotgun (WGS) entry which is preliminary data.</text>
</comment>
<dbReference type="Proteomes" id="UP001605036">
    <property type="component" value="Unassembled WGS sequence"/>
</dbReference>
<sequence>MAERLQFDSGGRRSVRCNSGSGGRRWILPRHLWSGPKYPQLRWVRAAVSLSRRRLVERFRDVVGGRSQFRNGPGFCLLPGSLSWGLTLHSERLALRVIARANAQPDDVVDVPGSFVSLPCLRRTSPTWFVVCPWPGLASTLSGLQCVITWSELGWWTRGVRCLA</sequence>
<accession>A0ABD1Y624</accession>
<reference evidence="2 3" key="1">
    <citation type="submission" date="2024-09" db="EMBL/GenBank/DDBJ databases">
        <title>Chromosome-scale assembly of Riccia fluitans.</title>
        <authorList>
            <person name="Paukszto L."/>
            <person name="Sawicki J."/>
            <person name="Karawczyk K."/>
            <person name="Piernik-Szablinska J."/>
            <person name="Szczecinska M."/>
            <person name="Mazdziarz M."/>
        </authorList>
    </citation>
    <scope>NUCLEOTIDE SEQUENCE [LARGE SCALE GENOMIC DNA]</scope>
    <source>
        <strain evidence="2">Rf_01</strain>
        <tissue evidence="2">Aerial parts of the thallus</tissue>
    </source>
</reference>
<name>A0ABD1Y624_9MARC</name>
<gene>
    <name evidence="2" type="ORF">R1flu_002417</name>
</gene>
<evidence type="ECO:0000313" key="3">
    <source>
        <dbReference type="Proteomes" id="UP001605036"/>
    </source>
</evidence>
<protein>
    <submittedName>
        <fullName evidence="2">Uncharacterized protein</fullName>
    </submittedName>
</protein>
<proteinExistence type="predicted"/>
<keyword evidence="3" id="KW-1185">Reference proteome</keyword>
<evidence type="ECO:0000313" key="2">
    <source>
        <dbReference type="EMBL" id="KAL2622212.1"/>
    </source>
</evidence>
<dbReference type="EMBL" id="JBHFFA010000006">
    <property type="protein sequence ID" value="KAL2622212.1"/>
    <property type="molecule type" value="Genomic_DNA"/>
</dbReference>
<feature type="region of interest" description="Disordered" evidence="1">
    <location>
        <begin position="1"/>
        <end position="20"/>
    </location>
</feature>